<dbReference type="STRING" id="478744.SAMN05444359_102191"/>
<evidence type="ECO:0000256" key="1">
    <source>
        <dbReference type="SAM" id="SignalP"/>
    </source>
</evidence>
<evidence type="ECO:0000313" key="3">
    <source>
        <dbReference type="Proteomes" id="UP000199021"/>
    </source>
</evidence>
<name>A0A1H9AR47_9BACT</name>
<keyword evidence="3" id="KW-1185">Reference proteome</keyword>
<sequence>MKKLLLLLALSFSLFHCTDPVDLPSRFEEPELVVEAWLTNKSEPQTILLTESQDYYANRLPTPVTGAQVIVCETVDATPTSNCFVFEDEGEGRYVWTPAPGETIGEVGTEFGLGVQRGEEQYTSVTTMNRTAIIDSISFQFEEASIGNDEGIYAQLYARDQVGIGDAYLIRTRINDTLLLRPFELSSVYDATFDPGTETDGITFIFPIRFSINKLDDDGAPIPLVEGDKVEVEVWSLSQEAFFFLNVAGDQIVNGGSGLFDIPVVSSPGNVFNVDSGERALGVFNVAAIAAAERTLEE</sequence>
<dbReference type="Pfam" id="PF14054">
    <property type="entry name" value="DUF4249"/>
    <property type="match status" value="1"/>
</dbReference>
<keyword evidence="1" id="KW-0732">Signal</keyword>
<accession>A0A1H9AR47</accession>
<feature type="signal peptide" evidence="1">
    <location>
        <begin position="1"/>
        <end position="18"/>
    </location>
</feature>
<organism evidence="2 3">
    <name type="scientific">Neolewinella agarilytica</name>
    <dbReference type="NCBI Taxonomy" id="478744"/>
    <lineage>
        <taxon>Bacteria</taxon>
        <taxon>Pseudomonadati</taxon>
        <taxon>Bacteroidota</taxon>
        <taxon>Saprospiria</taxon>
        <taxon>Saprospirales</taxon>
        <taxon>Lewinellaceae</taxon>
        <taxon>Neolewinella</taxon>
    </lineage>
</organism>
<dbReference type="InParanoid" id="A0A1H9AR47"/>
<dbReference type="Proteomes" id="UP000199021">
    <property type="component" value="Unassembled WGS sequence"/>
</dbReference>
<dbReference type="RefSeq" id="WP_090165373.1">
    <property type="nucleotide sequence ID" value="NZ_FOFB01000002.1"/>
</dbReference>
<reference evidence="3" key="1">
    <citation type="submission" date="2016-10" db="EMBL/GenBank/DDBJ databases">
        <authorList>
            <person name="Varghese N."/>
            <person name="Submissions S."/>
        </authorList>
    </citation>
    <scope>NUCLEOTIDE SEQUENCE [LARGE SCALE GENOMIC DNA]</scope>
    <source>
        <strain evidence="3">DSM 24740</strain>
    </source>
</reference>
<dbReference type="OrthoDB" id="1117670at2"/>
<feature type="chain" id="PRO_5011503205" description="DUF4249 domain-containing protein" evidence="1">
    <location>
        <begin position="19"/>
        <end position="298"/>
    </location>
</feature>
<evidence type="ECO:0000313" key="2">
    <source>
        <dbReference type="EMBL" id="SEP79015.1"/>
    </source>
</evidence>
<protein>
    <recommendedName>
        <fullName evidence="4">DUF4249 domain-containing protein</fullName>
    </recommendedName>
</protein>
<gene>
    <name evidence="2" type="ORF">SAMN05444359_102191</name>
</gene>
<dbReference type="InterPro" id="IPR025345">
    <property type="entry name" value="DUF4249"/>
</dbReference>
<proteinExistence type="predicted"/>
<evidence type="ECO:0008006" key="4">
    <source>
        <dbReference type="Google" id="ProtNLM"/>
    </source>
</evidence>
<dbReference type="EMBL" id="FOFB01000002">
    <property type="protein sequence ID" value="SEP79015.1"/>
    <property type="molecule type" value="Genomic_DNA"/>
</dbReference>
<dbReference type="AlphaFoldDB" id="A0A1H9AR47"/>